<dbReference type="PROSITE" id="PS50995">
    <property type="entry name" value="HTH_MARR_2"/>
    <property type="match status" value="1"/>
</dbReference>
<sequence length="167" mass="18899">MKVEDEKYSAIEVLNTINNDDTCCVEEVGQMVQKLVRVFQLFERDQIKVHGFTSSQCYAMLEILKVGSLTMNELSEKMNLDSSTMTRVIDKLVRDGIINRDRDESDRRVVVVSLSDSGINAAKELSHSVNEYYKKIIKNIPDGEVLDILSCVSKLLKAFEKANPNCC</sequence>
<dbReference type="PANTHER" id="PTHR42756">
    <property type="entry name" value="TRANSCRIPTIONAL REGULATOR, MARR"/>
    <property type="match status" value="1"/>
</dbReference>
<name>A0ABS4K7D0_9CLOT</name>
<accession>A0ABS4K7D0</accession>
<dbReference type="Pfam" id="PF01047">
    <property type="entry name" value="MarR"/>
    <property type="match status" value="1"/>
</dbReference>
<dbReference type="PANTHER" id="PTHR42756:SF1">
    <property type="entry name" value="TRANSCRIPTIONAL REPRESSOR OF EMRAB OPERON"/>
    <property type="match status" value="1"/>
</dbReference>
<evidence type="ECO:0000259" key="4">
    <source>
        <dbReference type="PROSITE" id="PS50995"/>
    </source>
</evidence>
<comment type="caution">
    <text evidence="5">The sequence shown here is derived from an EMBL/GenBank/DDBJ whole genome shotgun (WGS) entry which is preliminary data.</text>
</comment>
<dbReference type="CDD" id="cd00090">
    <property type="entry name" value="HTH_ARSR"/>
    <property type="match status" value="1"/>
</dbReference>
<dbReference type="PRINTS" id="PR00598">
    <property type="entry name" value="HTHMARR"/>
</dbReference>
<dbReference type="SUPFAM" id="SSF46785">
    <property type="entry name" value="Winged helix' DNA-binding domain"/>
    <property type="match status" value="1"/>
</dbReference>
<dbReference type="Gene3D" id="1.10.10.10">
    <property type="entry name" value="Winged helix-like DNA-binding domain superfamily/Winged helix DNA-binding domain"/>
    <property type="match status" value="1"/>
</dbReference>
<protein>
    <submittedName>
        <fullName evidence="5">DNA-binding MarR family transcriptional regulator</fullName>
    </submittedName>
</protein>
<proteinExistence type="predicted"/>
<keyword evidence="1" id="KW-0805">Transcription regulation</keyword>
<dbReference type="InterPro" id="IPR011991">
    <property type="entry name" value="ArsR-like_HTH"/>
</dbReference>
<keyword evidence="2 5" id="KW-0238">DNA-binding</keyword>
<feature type="domain" description="HTH marR-type" evidence="4">
    <location>
        <begin position="25"/>
        <end position="157"/>
    </location>
</feature>
<evidence type="ECO:0000313" key="5">
    <source>
        <dbReference type="EMBL" id="MBP2023699.1"/>
    </source>
</evidence>
<dbReference type="InterPro" id="IPR036390">
    <property type="entry name" value="WH_DNA-bd_sf"/>
</dbReference>
<dbReference type="Proteomes" id="UP001519308">
    <property type="component" value="Unassembled WGS sequence"/>
</dbReference>
<keyword evidence="3" id="KW-0804">Transcription</keyword>
<evidence type="ECO:0000256" key="1">
    <source>
        <dbReference type="ARBA" id="ARBA00023015"/>
    </source>
</evidence>
<keyword evidence="6" id="KW-1185">Reference proteome</keyword>
<reference evidence="5 6" key="1">
    <citation type="submission" date="2021-03" db="EMBL/GenBank/DDBJ databases">
        <title>Genomic Encyclopedia of Type Strains, Phase IV (KMG-IV): sequencing the most valuable type-strain genomes for metagenomic binning, comparative biology and taxonomic classification.</title>
        <authorList>
            <person name="Goeker M."/>
        </authorList>
    </citation>
    <scope>NUCLEOTIDE SEQUENCE [LARGE SCALE GENOMIC DNA]</scope>
    <source>
        <strain evidence="5 6">DSM 28650</strain>
    </source>
</reference>
<dbReference type="GO" id="GO:0003677">
    <property type="term" value="F:DNA binding"/>
    <property type="evidence" value="ECO:0007669"/>
    <property type="project" value="UniProtKB-KW"/>
</dbReference>
<dbReference type="InterPro" id="IPR036388">
    <property type="entry name" value="WH-like_DNA-bd_sf"/>
</dbReference>
<dbReference type="SMART" id="SM00347">
    <property type="entry name" value="HTH_MARR"/>
    <property type="match status" value="1"/>
</dbReference>
<dbReference type="EMBL" id="JAGGLL010000035">
    <property type="protein sequence ID" value="MBP2023699.1"/>
    <property type="molecule type" value="Genomic_DNA"/>
</dbReference>
<gene>
    <name evidence="5" type="ORF">J2Z44_003541</name>
</gene>
<evidence type="ECO:0000313" key="6">
    <source>
        <dbReference type="Proteomes" id="UP001519308"/>
    </source>
</evidence>
<dbReference type="InterPro" id="IPR000835">
    <property type="entry name" value="HTH_MarR-typ"/>
</dbReference>
<dbReference type="RefSeq" id="WP_021284286.1">
    <property type="nucleotide sequence ID" value="NZ_JAGGLL010000035.1"/>
</dbReference>
<evidence type="ECO:0000256" key="3">
    <source>
        <dbReference type="ARBA" id="ARBA00023163"/>
    </source>
</evidence>
<organism evidence="5 6">
    <name type="scientific">Clostridium punense</name>
    <dbReference type="NCBI Taxonomy" id="1054297"/>
    <lineage>
        <taxon>Bacteria</taxon>
        <taxon>Bacillati</taxon>
        <taxon>Bacillota</taxon>
        <taxon>Clostridia</taxon>
        <taxon>Eubacteriales</taxon>
        <taxon>Clostridiaceae</taxon>
        <taxon>Clostridium</taxon>
    </lineage>
</organism>
<evidence type="ECO:0000256" key="2">
    <source>
        <dbReference type="ARBA" id="ARBA00023125"/>
    </source>
</evidence>